<dbReference type="EMBL" id="KZ819188">
    <property type="protein sequence ID" value="PWZ03426.1"/>
    <property type="molecule type" value="Genomic_DNA"/>
</dbReference>
<gene>
    <name evidence="2" type="ORF">BCV70DRAFT_140124</name>
</gene>
<feature type="non-terminal residue" evidence="2">
    <location>
        <position position="217"/>
    </location>
</feature>
<dbReference type="AlphaFoldDB" id="A0A317XYQ4"/>
<proteinExistence type="predicted"/>
<organism evidence="2 3">
    <name type="scientific">Testicularia cyperi</name>
    <dbReference type="NCBI Taxonomy" id="1882483"/>
    <lineage>
        <taxon>Eukaryota</taxon>
        <taxon>Fungi</taxon>
        <taxon>Dikarya</taxon>
        <taxon>Basidiomycota</taxon>
        <taxon>Ustilaginomycotina</taxon>
        <taxon>Ustilaginomycetes</taxon>
        <taxon>Ustilaginales</taxon>
        <taxon>Anthracoideaceae</taxon>
        <taxon>Testicularia</taxon>
    </lineage>
</organism>
<feature type="compositionally biased region" description="Basic residues" evidence="1">
    <location>
        <begin position="207"/>
        <end position="217"/>
    </location>
</feature>
<accession>A0A317XYQ4</accession>
<feature type="compositionally biased region" description="Polar residues" evidence="1">
    <location>
        <begin position="83"/>
        <end position="97"/>
    </location>
</feature>
<evidence type="ECO:0000313" key="2">
    <source>
        <dbReference type="EMBL" id="PWZ03426.1"/>
    </source>
</evidence>
<name>A0A317XYQ4_9BASI</name>
<evidence type="ECO:0000256" key="1">
    <source>
        <dbReference type="SAM" id="MobiDB-lite"/>
    </source>
</evidence>
<feature type="region of interest" description="Disordered" evidence="1">
    <location>
        <begin position="130"/>
        <end position="217"/>
    </location>
</feature>
<evidence type="ECO:0000313" key="3">
    <source>
        <dbReference type="Proteomes" id="UP000246740"/>
    </source>
</evidence>
<feature type="region of interest" description="Disordered" evidence="1">
    <location>
        <begin position="61"/>
        <end position="100"/>
    </location>
</feature>
<feature type="compositionally biased region" description="Polar residues" evidence="1">
    <location>
        <begin position="159"/>
        <end position="173"/>
    </location>
</feature>
<feature type="compositionally biased region" description="Low complexity" evidence="1">
    <location>
        <begin position="61"/>
        <end position="82"/>
    </location>
</feature>
<dbReference type="InParanoid" id="A0A317XYQ4"/>
<dbReference type="Proteomes" id="UP000246740">
    <property type="component" value="Unassembled WGS sequence"/>
</dbReference>
<keyword evidence="3" id="KW-1185">Reference proteome</keyword>
<feature type="non-terminal residue" evidence="2">
    <location>
        <position position="1"/>
    </location>
</feature>
<protein>
    <submittedName>
        <fullName evidence="2">Uncharacterized protein</fullName>
    </submittedName>
</protein>
<feature type="compositionally biased region" description="Polar residues" evidence="1">
    <location>
        <begin position="133"/>
        <end position="149"/>
    </location>
</feature>
<sequence>LPIYFPSSISRPASMPKAYLNGTQDMMALFGLMPIYDRAVRPYNPETLKAQADASTSATGQASAANIAGNNTSNNTAGGSSNMDPNSKLQNASNVSGTPRGGLVMGSGAAGAGVAGLGANTGPASAGGAGIGTLQSQAPSSGLTSTPALQLNGGPPSFSLPTDSSALLGQSPGQVAASAAAAPPAKKPTKPPPTYAHYVQDLAGRVRPPRRSARNAV</sequence>
<reference evidence="2 3" key="1">
    <citation type="journal article" date="2018" name="Mol. Biol. Evol.">
        <title>Broad Genomic Sampling Reveals a Smut Pathogenic Ancestry of the Fungal Clade Ustilaginomycotina.</title>
        <authorList>
            <person name="Kijpornyongpan T."/>
            <person name="Mondo S.J."/>
            <person name="Barry K."/>
            <person name="Sandor L."/>
            <person name="Lee J."/>
            <person name="Lipzen A."/>
            <person name="Pangilinan J."/>
            <person name="LaButti K."/>
            <person name="Hainaut M."/>
            <person name="Henrissat B."/>
            <person name="Grigoriev I.V."/>
            <person name="Spatafora J.W."/>
            <person name="Aime M.C."/>
        </authorList>
    </citation>
    <scope>NUCLEOTIDE SEQUENCE [LARGE SCALE GENOMIC DNA]</scope>
    <source>
        <strain evidence="2 3">MCA 3645</strain>
    </source>
</reference>
<dbReference type="OrthoDB" id="2160599at2759"/>